<dbReference type="SUPFAM" id="SSF56281">
    <property type="entry name" value="Metallo-hydrolase/oxidoreductase"/>
    <property type="match status" value="1"/>
</dbReference>
<evidence type="ECO:0000313" key="4">
    <source>
        <dbReference type="Proteomes" id="UP000563524"/>
    </source>
</evidence>
<dbReference type="EC" id="3.1.2.6" evidence="3"/>
<dbReference type="PROSITE" id="PS50206">
    <property type="entry name" value="RHODANESE_3"/>
    <property type="match status" value="2"/>
</dbReference>
<dbReference type="InterPro" id="IPR051682">
    <property type="entry name" value="Mito_Persulfide_Diox"/>
</dbReference>
<gene>
    <name evidence="3" type="ORF">GGQ59_002779</name>
</gene>
<reference evidence="3 4" key="1">
    <citation type="submission" date="2020-08" db="EMBL/GenBank/DDBJ databases">
        <title>Genomic Encyclopedia of Type Strains, Phase IV (KMG-IV): sequencing the most valuable type-strain genomes for metagenomic binning, comparative biology and taxonomic classification.</title>
        <authorList>
            <person name="Goeker M."/>
        </authorList>
    </citation>
    <scope>NUCLEOTIDE SEQUENCE [LARGE SCALE GENOMIC DNA]</scope>
    <source>
        <strain evidence="3 4">DSM 102850</strain>
    </source>
</reference>
<dbReference type="GO" id="GO:0050313">
    <property type="term" value="F:sulfur dioxygenase activity"/>
    <property type="evidence" value="ECO:0007669"/>
    <property type="project" value="InterPro"/>
</dbReference>
<dbReference type="PANTHER" id="PTHR43084">
    <property type="entry name" value="PERSULFIDE DIOXYGENASE ETHE1"/>
    <property type="match status" value="1"/>
</dbReference>
<evidence type="ECO:0000313" key="3">
    <source>
        <dbReference type="EMBL" id="MBB4660229.1"/>
    </source>
</evidence>
<protein>
    <submittedName>
        <fullName evidence="3">Hydroxyacylglutathione hydrolase</fullName>
        <ecNumber evidence="3">3.1.2.6</ecNumber>
    </submittedName>
</protein>
<dbReference type="GO" id="GO:0070813">
    <property type="term" value="P:hydrogen sulfide metabolic process"/>
    <property type="evidence" value="ECO:0007669"/>
    <property type="project" value="TreeGrafter"/>
</dbReference>
<organism evidence="3 4">
    <name type="scientific">Parvularcula dongshanensis</name>
    <dbReference type="NCBI Taxonomy" id="1173995"/>
    <lineage>
        <taxon>Bacteria</taxon>
        <taxon>Pseudomonadati</taxon>
        <taxon>Pseudomonadota</taxon>
        <taxon>Alphaproteobacteria</taxon>
        <taxon>Parvularculales</taxon>
        <taxon>Parvularculaceae</taxon>
        <taxon>Parvularcula</taxon>
    </lineage>
</organism>
<dbReference type="SUPFAM" id="SSF52821">
    <property type="entry name" value="Rhodanese/Cell cycle control phosphatase"/>
    <property type="match status" value="2"/>
</dbReference>
<dbReference type="InterPro" id="IPR036866">
    <property type="entry name" value="RibonucZ/Hydroxyglut_hydro"/>
</dbReference>
<keyword evidence="4" id="KW-1185">Reference proteome</keyword>
<keyword evidence="3" id="KW-0378">Hydrolase</keyword>
<dbReference type="Pfam" id="PF00753">
    <property type="entry name" value="Lactamase_B"/>
    <property type="match status" value="1"/>
</dbReference>
<dbReference type="GO" id="GO:0046872">
    <property type="term" value="F:metal ion binding"/>
    <property type="evidence" value="ECO:0007669"/>
    <property type="project" value="UniProtKB-KW"/>
</dbReference>
<dbReference type="InterPro" id="IPR044528">
    <property type="entry name" value="POD-like_MBL-fold"/>
</dbReference>
<dbReference type="InterPro" id="IPR001763">
    <property type="entry name" value="Rhodanese-like_dom"/>
</dbReference>
<dbReference type="Proteomes" id="UP000563524">
    <property type="component" value="Unassembled WGS sequence"/>
</dbReference>
<dbReference type="EMBL" id="JACHOB010000007">
    <property type="protein sequence ID" value="MBB4660229.1"/>
    <property type="molecule type" value="Genomic_DNA"/>
</dbReference>
<feature type="domain" description="Rhodanese" evidence="2">
    <location>
        <begin position="366"/>
        <end position="454"/>
    </location>
</feature>
<dbReference type="GO" id="GO:0006749">
    <property type="term" value="P:glutathione metabolic process"/>
    <property type="evidence" value="ECO:0007669"/>
    <property type="project" value="InterPro"/>
</dbReference>
<dbReference type="SMART" id="SM00849">
    <property type="entry name" value="Lactamase_B"/>
    <property type="match status" value="1"/>
</dbReference>
<feature type="domain" description="Rhodanese" evidence="2">
    <location>
        <begin position="261"/>
        <end position="350"/>
    </location>
</feature>
<dbReference type="Gene3D" id="3.60.15.10">
    <property type="entry name" value="Ribonuclease Z/Hydroxyacylglutathione hydrolase-like"/>
    <property type="match status" value="1"/>
</dbReference>
<evidence type="ECO:0000256" key="1">
    <source>
        <dbReference type="ARBA" id="ARBA00022723"/>
    </source>
</evidence>
<name>A0A840I5T0_9PROT</name>
<dbReference type="CDD" id="cd07724">
    <property type="entry name" value="POD-like_MBL-fold"/>
    <property type="match status" value="1"/>
</dbReference>
<dbReference type="AlphaFoldDB" id="A0A840I5T0"/>
<sequence>MILEKIKSDGLAHLSYFLGSGSEAAVIDPRRDIEAYLDLARRNGMRIVHIFETHRNEDLVSGAPALASVTGAKIWHGPNPAEPIVYADTARQGDGFAFGDARIEVLETPGHTDDSLSYALHDSSYDDGAVGVFTGDALFVGDVGRTDFYPDRKREVAGLLFDSLRKILSLGDQAILYPAHGAGSVCGSGMADREFSTLGHERANNPRLRIEDREAFIDAKVAEHHYQPPYFRLMEQLNAEGGGRSPRDLLPPPVGPEALYDLGGAQLVDVRGVADFAGAHVPGAYCIPSDMIAAFAGWFLDADRDIVLVARDADQAAGSTRTLARIGYDRVVGYHAGIVPVATKDRAFASVPLVDTQAVNERVDQRADRWTLLDVRSVDEFEAGHVEGAQHAYVGELPSAAESLAKNAPVTVMCGSGARASIAASILLQTGWTDVDVYLGSMKAWKAGGYRTIEGR</sequence>
<evidence type="ECO:0000259" key="2">
    <source>
        <dbReference type="PROSITE" id="PS50206"/>
    </source>
</evidence>
<dbReference type="InterPro" id="IPR001279">
    <property type="entry name" value="Metallo-B-lactamas"/>
</dbReference>
<dbReference type="RefSeq" id="WP_183819609.1">
    <property type="nucleotide sequence ID" value="NZ_JACHOB010000007.1"/>
</dbReference>
<comment type="caution">
    <text evidence="3">The sequence shown here is derived from an EMBL/GenBank/DDBJ whole genome shotgun (WGS) entry which is preliminary data.</text>
</comment>
<dbReference type="GO" id="GO:0004416">
    <property type="term" value="F:hydroxyacylglutathione hydrolase activity"/>
    <property type="evidence" value="ECO:0007669"/>
    <property type="project" value="UniProtKB-EC"/>
</dbReference>
<dbReference type="PANTHER" id="PTHR43084:SF1">
    <property type="entry name" value="PERSULFIDE DIOXYGENASE ETHE1, MITOCHONDRIAL"/>
    <property type="match status" value="1"/>
</dbReference>
<proteinExistence type="predicted"/>
<dbReference type="Gene3D" id="3.40.250.10">
    <property type="entry name" value="Rhodanese-like domain"/>
    <property type="match status" value="2"/>
</dbReference>
<dbReference type="SMART" id="SM00450">
    <property type="entry name" value="RHOD"/>
    <property type="match status" value="2"/>
</dbReference>
<dbReference type="Pfam" id="PF00581">
    <property type="entry name" value="Rhodanese"/>
    <property type="match status" value="2"/>
</dbReference>
<keyword evidence="1" id="KW-0479">Metal-binding</keyword>
<accession>A0A840I5T0</accession>
<dbReference type="CDD" id="cd00158">
    <property type="entry name" value="RHOD"/>
    <property type="match status" value="2"/>
</dbReference>
<dbReference type="InterPro" id="IPR036873">
    <property type="entry name" value="Rhodanese-like_dom_sf"/>
</dbReference>